<dbReference type="OrthoDB" id="7456916at2"/>
<proteinExistence type="inferred from homology"/>
<dbReference type="Gene3D" id="2.102.10.10">
    <property type="entry name" value="Rieske [2Fe-2S] iron-sulphur domain"/>
    <property type="match status" value="1"/>
</dbReference>
<evidence type="ECO:0000256" key="4">
    <source>
        <dbReference type="ARBA" id="ARBA00023002"/>
    </source>
</evidence>
<accession>A0A365U7D8</accession>
<keyword evidence="9" id="KW-1185">Reference proteome</keyword>
<evidence type="ECO:0000256" key="6">
    <source>
        <dbReference type="ARBA" id="ARBA00023014"/>
    </source>
</evidence>
<reference evidence="8 9" key="1">
    <citation type="submission" date="2018-07" db="EMBL/GenBank/DDBJ databases">
        <title>Rhodosalinus sp. strain E84T genomic sequence and assembly.</title>
        <authorList>
            <person name="Liu Z.-W."/>
            <person name="Lu D.-C."/>
        </authorList>
    </citation>
    <scope>NUCLEOTIDE SEQUENCE [LARGE SCALE GENOMIC DNA]</scope>
    <source>
        <strain evidence="8 9">E84</strain>
    </source>
</reference>
<evidence type="ECO:0000259" key="7">
    <source>
        <dbReference type="PROSITE" id="PS51296"/>
    </source>
</evidence>
<keyword evidence="2" id="KW-0001">2Fe-2S</keyword>
<dbReference type="PANTHER" id="PTHR43756">
    <property type="entry name" value="CHOLINE MONOOXYGENASE, CHLOROPLASTIC"/>
    <property type="match status" value="1"/>
</dbReference>
<dbReference type="CDD" id="cd08879">
    <property type="entry name" value="RHO_alpha_C_AntDO-like"/>
    <property type="match status" value="1"/>
</dbReference>
<comment type="caution">
    <text evidence="8">The sequence shown here is derived from an EMBL/GenBank/DDBJ whole genome shotgun (WGS) entry which is preliminary data.</text>
</comment>
<organism evidence="8 9">
    <name type="scientific">Rhodosalinus halophilus</name>
    <dbReference type="NCBI Taxonomy" id="2259333"/>
    <lineage>
        <taxon>Bacteria</taxon>
        <taxon>Pseudomonadati</taxon>
        <taxon>Pseudomonadota</taxon>
        <taxon>Alphaproteobacteria</taxon>
        <taxon>Rhodobacterales</taxon>
        <taxon>Paracoccaceae</taxon>
        <taxon>Rhodosalinus</taxon>
    </lineage>
</organism>
<dbReference type="AlphaFoldDB" id="A0A365U7D8"/>
<dbReference type="Pfam" id="PF00848">
    <property type="entry name" value="Ring_hydroxyl_A"/>
    <property type="match status" value="1"/>
</dbReference>
<evidence type="ECO:0000313" key="9">
    <source>
        <dbReference type="Proteomes" id="UP000253370"/>
    </source>
</evidence>
<dbReference type="EMBL" id="QNTQ01000015">
    <property type="protein sequence ID" value="RBI83727.1"/>
    <property type="molecule type" value="Genomic_DNA"/>
</dbReference>
<dbReference type="GO" id="GO:0051537">
    <property type="term" value="F:2 iron, 2 sulfur cluster binding"/>
    <property type="evidence" value="ECO:0007669"/>
    <property type="project" value="UniProtKB-KW"/>
</dbReference>
<feature type="domain" description="Rieske" evidence="7">
    <location>
        <begin position="44"/>
        <end position="124"/>
    </location>
</feature>
<sequence length="450" mass="51303">MMGRYTDNPEAVAGLFRGGEVHRDVYIDDEVYRLEMKHLFRNAWVFVGHDSQTPNKGDYFTTQVADQPVIMVRHSDGEIKVLYNRCPHKGTKIAIDRTGNTGKFFRCPYHAWSFKTDGCLLAIPLKKGYQDTGFDKTEGAKGMTAVGAVKNYRGFVFARLAEEGISFEEFFGESLSSLDNMIDRSPEGRLEVVGPPLRYMHKCNWKMLVENQTDTCHPMVAHESSAGTAVQIWKELGYTEDDPKPPAMEIIAPFMSPYEFFEEMGIRTWPNGHGHTGVTQSIHSKYSQIPGYWEAMVEGHGEEKAAQILGENRHNTVYFPNIMIKGPIQQLRVFIPLAADKTLVESYIYRPVGAPDELVARNAMYNRMINAPTSIVGHDDLEMYERAQEGLHADGNEWVNVQRLYTGEEDYDQEQVENGTTERQMRNQFHAWVKFMTWDMGKEPAREAAE</sequence>
<keyword evidence="3" id="KW-0479">Metal-binding</keyword>
<evidence type="ECO:0000256" key="3">
    <source>
        <dbReference type="ARBA" id="ARBA00022723"/>
    </source>
</evidence>
<gene>
    <name evidence="8" type="ORF">DRV85_15140</name>
</gene>
<keyword evidence="5" id="KW-0408">Iron</keyword>
<dbReference type="GO" id="GO:0016491">
    <property type="term" value="F:oxidoreductase activity"/>
    <property type="evidence" value="ECO:0007669"/>
    <property type="project" value="UniProtKB-KW"/>
</dbReference>
<dbReference type="PANTHER" id="PTHR43756:SF1">
    <property type="entry name" value="3-PHENYLPROPIONATE_CINNAMIC ACID DIOXYGENASE SUBUNIT ALPHA"/>
    <property type="match status" value="1"/>
</dbReference>
<protein>
    <submittedName>
        <fullName evidence="8">Oxidoreductase</fullName>
    </submittedName>
</protein>
<evidence type="ECO:0000256" key="5">
    <source>
        <dbReference type="ARBA" id="ARBA00023004"/>
    </source>
</evidence>
<dbReference type="InterPro" id="IPR036922">
    <property type="entry name" value="Rieske_2Fe-2S_sf"/>
</dbReference>
<dbReference type="InterPro" id="IPR015879">
    <property type="entry name" value="Ring_hydroxy_dOase_asu_C_dom"/>
</dbReference>
<keyword evidence="4" id="KW-0560">Oxidoreductase</keyword>
<evidence type="ECO:0000256" key="2">
    <source>
        <dbReference type="ARBA" id="ARBA00022714"/>
    </source>
</evidence>
<dbReference type="InterPro" id="IPR017941">
    <property type="entry name" value="Rieske_2Fe-2S"/>
</dbReference>
<dbReference type="SUPFAM" id="SSF55961">
    <property type="entry name" value="Bet v1-like"/>
    <property type="match status" value="1"/>
</dbReference>
<dbReference type="PRINTS" id="PR00090">
    <property type="entry name" value="RNGDIOXGNASE"/>
</dbReference>
<evidence type="ECO:0000256" key="1">
    <source>
        <dbReference type="ARBA" id="ARBA00008751"/>
    </source>
</evidence>
<dbReference type="InterPro" id="IPR001663">
    <property type="entry name" value="Rng_hydr_dOase-A"/>
</dbReference>
<comment type="similarity">
    <text evidence="1">Belongs to the bacterial ring-hydroxylating dioxygenase alpha subunit family.</text>
</comment>
<dbReference type="Pfam" id="PF00355">
    <property type="entry name" value="Rieske"/>
    <property type="match status" value="1"/>
</dbReference>
<dbReference type="GO" id="GO:0005506">
    <property type="term" value="F:iron ion binding"/>
    <property type="evidence" value="ECO:0007669"/>
    <property type="project" value="InterPro"/>
</dbReference>
<evidence type="ECO:0000313" key="8">
    <source>
        <dbReference type="EMBL" id="RBI83727.1"/>
    </source>
</evidence>
<dbReference type="Gene3D" id="3.90.380.10">
    <property type="entry name" value="Naphthalene 1,2-dioxygenase Alpha Subunit, Chain A, domain 1"/>
    <property type="match status" value="1"/>
</dbReference>
<dbReference type="Proteomes" id="UP000253370">
    <property type="component" value="Unassembled WGS sequence"/>
</dbReference>
<keyword evidence="6" id="KW-0411">Iron-sulfur</keyword>
<dbReference type="SUPFAM" id="SSF50022">
    <property type="entry name" value="ISP domain"/>
    <property type="match status" value="1"/>
</dbReference>
<dbReference type="PROSITE" id="PS51296">
    <property type="entry name" value="RIESKE"/>
    <property type="match status" value="1"/>
</dbReference>
<name>A0A365U7D8_9RHOB</name>